<proteinExistence type="predicted"/>
<dbReference type="AlphaFoldDB" id="A0A8X7UCU3"/>
<comment type="caution">
    <text evidence="2">The sequence shown here is derived from an EMBL/GenBank/DDBJ whole genome shotgun (WGS) entry which is preliminary data.</text>
</comment>
<accession>A0A8X7UCU3</accession>
<feature type="compositionally biased region" description="Polar residues" evidence="1">
    <location>
        <begin position="54"/>
        <end position="65"/>
    </location>
</feature>
<dbReference type="EMBL" id="JAAMPC010000012">
    <property type="protein sequence ID" value="KAG2274995.1"/>
    <property type="molecule type" value="Genomic_DNA"/>
</dbReference>
<gene>
    <name evidence="2" type="ORF">Bca52824_057550</name>
</gene>
<name>A0A8X7UCU3_BRACI</name>
<keyword evidence="3" id="KW-1185">Reference proteome</keyword>
<dbReference type="Proteomes" id="UP000886595">
    <property type="component" value="Unassembled WGS sequence"/>
</dbReference>
<evidence type="ECO:0000313" key="3">
    <source>
        <dbReference type="Proteomes" id="UP000886595"/>
    </source>
</evidence>
<sequence>MKTFIEGLFTASFNSFKEVVQKDIYERFDNVANEVAQLKEQVSQLKGLSETVGKGNTSEILSPSATIGKDQGPSSHSTGPPAAKGKGKASANVDPPPVRRSPRPIREVLILRNIWMVMNQLNLPLQSSSLKLMDWRPPTRKTWTHLRTGYMIPTLTSVCPSRHYGANLLTGPKLSIFYQIMQEIDGMMWLFTERTSLRRWFPNKVAFMTCLFSNQITNSYNEYKKDKKKFKVGGLLQQYGIGELPAHGRTRLMWDLDVNRILMWFK</sequence>
<feature type="region of interest" description="Disordered" evidence="1">
    <location>
        <begin position="48"/>
        <end position="100"/>
    </location>
</feature>
<reference evidence="2 3" key="1">
    <citation type="submission" date="2020-02" db="EMBL/GenBank/DDBJ databases">
        <authorList>
            <person name="Ma Q."/>
            <person name="Huang Y."/>
            <person name="Song X."/>
            <person name="Pei D."/>
        </authorList>
    </citation>
    <scope>NUCLEOTIDE SEQUENCE [LARGE SCALE GENOMIC DNA]</scope>
    <source>
        <strain evidence="2">Sxm20200214</strain>
        <tissue evidence="2">Leaf</tissue>
    </source>
</reference>
<protein>
    <submittedName>
        <fullName evidence="2">Uncharacterized protein</fullName>
    </submittedName>
</protein>
<organism evidence="2 3">
    <name type="scientific">Brassica carinata</name>
    <name type="common">Ethiopian mustard</name>
    <name type="synonym">Abyssinian cabbage</name>
    <dbReference type="NCBI Taxonomy" id="52824"/>
    <lineage>
        <taxon>Eukaryota</taxon>
        <taxon>Viridiplantae</taxon>
        <taxon>Streptophyta</taxon>
        <taxon>Embryophyta</taxon>
        <taxon>Tracheophyta</taxon>
        <taxon>Spermatophyta</taxon>
        <taxon>Magnoliopsida</taxon>
        <taxon>eudicotyledons</taxon>
        <taxon>Gunneridae</taxon>
        <taxon>Pentapetalae</taxon>
        <taxon>rosids</taxon>
        <taxon>malvids</taxon>
        <taxon>Brassicales</taxon>
        <taxon>Brassicaceae</taxon>
        <taxon>Brassiceae</taxon>
        <taxon>Brassica</taxon>
    </lineage>
</organism>
<evidence type="ECO:0000256" key="1">
    <source>
        <dbReference type="SAM" id="MobiDB-lite"/>
    </source>
</evidence>
<evidence type="ECO:0000313" key="2">
    <source>
        <dbReference type="EMBL" id="KAG2274995.1"/>
    </source>
</evidence>